<dbReference type="EMBL" id="FQWQ01000007">
    <property type="protein sequence ID" value="SHI02843.1"/>
    <property type="molecule type" value="Genomic_DNA"/>
</dbReference>
<dbReference type="STRING" id="947013.SAMN04488109_6832"/>
<proteinExistence type="predicted"/>
<dbReference type="Gene3D" id="3.30.530.20">
    <property type="match status" value="1"/>
</dbReference>
<reference evidence="1 2" key="1">
    <citation type="submission" date="2016-11" db="EMBL/GenBank/DDBJ databases">
        <authorList>
            <person name="Jaros S."/>
            <person name="Januszkiewicz K."/>
            <person name="Wedrychowicz H."/>
        </authorList>
    </citation>
    <scope>NUCLEOTIDE SEQUENCE [LARGE SCALE GENOMIC DNA]</scope>
    <source>
        <strain evidence="1 2">DSM 24574</strain>
    </source>
</reference>
<keyword evidence="2" id="KW-1185">Reference proteome</keyword>
<sequence length="152" mass="17935">MYKLTFKQFLPINRQQAWDFFSSPKNLADITPKRLNFKILSMSGGNKMHIGQIIRYKITVLPFVRMYWETEIIEVLESESFVDIQKKGPYAYWAHKHSFKEVNGGVEMIDELEYAVPFGLIGRLANYLFVAQEVRGIFEYRFNILSQYFTKA</sequence>
<dbReference type="Proteomes" id="UP000184212">
    <property type="component" value="Unassembled WGS sequence"/>
</dbReference>
<name>A0A1M5XUB2_9BACT</name>
<dbReference type="RefSeq" id="WP_073143521.1">
    <property type="nucleotide sequence ID" value="NZ_FQWQ01000007.1"/>
</dbReference>
<evidence type="ECO:0000313" key="1">
    <source>
        <dbReference type="EMBL" id="SHI02843.1"/>
    </source>
</evidence>
<dbReference type="OrthoDB" id="9793552at2"/>
<dbReference type="CDD" id="cd07820">
    <property type="entry name" value="SRPBCC_3"/>
    <property type="match status" value="1"/>
</dbReference>
<dbReference type="SUPFAM" id="SSF55961">
    <property type="entry name" value="Bet v1-like"/>
    <property type="match status" value="1"/>
</dbReference>
<evidence type="ECO:0000313" key="2">
    <source>
        <dbReference type="Proteomes" id="UP000184212"/>
    </source>
</evidence>
<accession>A0A1M5XUB2</accession>
<organism evidence="1 2">
    <name type="scientific">Chryseolinea serpens</name>
    <dbReference type="NCBI Taxonomy" id="947013"/>
    <lineage>
        <taxon>Bacteria</taxon>
        <taxon>Pseudomonadati</taxon>
        <taxon>Bacteroidota</taxon>
        <taxon>Cytophagia</taxon>
        <taxon>Cytophagales</taxon>
        <taxon>Fulvivirgaceae</taxon>
        <taxon>Chryseolinea</taxon>
    </lineage>
</organism>
<dbReference type="AlphaFoldDB" id="A0A1M5XUB2"/>
<protein>
    <submittedName>
        <fullName evidence="1">Ligand-binding SRPBCC domain-containing protein</fullName>
    </submittedName>
</protein>
<gene>
    <name evidence="1" type="ORF">SAMN04488109_6832</name>
</gene>
<dbReference type="InterPro" id="IPR023393">
    <property type="entry name" value="START-like_dom_sf"/>
</dbReference>